<gene>
    <name evidence="1" type="ORF">PANBHIFL_00029</name>
</gene>
<reference evidence="1" key="1">
    <citation type="submission" date="2020-06" db="EMBL/GenBank/DDBJ databases">
        <title>Unique genomic features of the anaerobic methanotrophic archaea.</title>
        <authorList>
            <person name="Chadwick G.L."/>
            <person name="Skennerton C.T."/>
            <person name="Laso-Perez R."/>
            <person name="Leu A.O."/>
            <person name="Speth D.R."/>
            <person name="Yu H."/>
            <person name="Morgan-Lang C."/>
            <person name="Hatzenpichler R."/>
            <person name="Goudeau D."/>
            <person name="Malmstrom R."/>
            <person name="Brazelton W.J."/>
            <person name="Woyke T."/>
            <person name="Hallam S.J."/>
            <person name="Tyson G.W."/>
            <person name="Wegener G."/>
            <person name="Boetius A."/>
            <person name="Orphan V."/>
        </authorList>
    </citation>
    <scope>NUCLEOTIDE SEQUENCE</scope>
</reference>
<dbReference type="EMBL" id="MT631525">
    <property type="protein sequence ID" value="QNO52914.1"/>
    <property type="molecule type" value="Genomic_DNA"/>
</dbReference>
<protein>
    <submittedName>
        <fullName evidence="1">Uncharacterized protein</fullName>
    </submittedName>
</protein>
<dbReference type="AlphaFoldDB" id="A0A7G9YY30"/>
<proteinExistence type="predicted"/>
<organism evidence="1">
    <name type="scientific">Candidatus Methanophagaceae archaeon ANME-1 ERB6</name>
    <dbReference type="NCBI Taxonomy" id="2759912"/>
    <lineage>
        <taxon>Archaea</taxon>
        <taxon>Methanobacteriati</taxon>
        <taxon>Methanobacteriota</taxon>
        <taxon>Stenosarchaea group</taxon>
        <taxon>Methanomicrobia</taxon>
        <taxon>Candidatus Methanophagales</taxon>
        <taxon>Candidatus Methanophagaceae</taxon>
    </lineage>
</organism>
<accession>A0A7G9YY30</accession>
<name>A0A7G9YY30_9EURY</name>
<sequence length="89" mass="10400">MSTSIKVRGEDKKDFDRLQSELTLRFGKKITQQELFSRIIELVGDAKEIFIKGVYLPLSEGEIEDFRKLQSDWGIVTSEEEIDEILYEK</sequence>
<evidence type="ECO:0000313" key="1">
    <source>
        <dbReference type="EMBL" id="QNO52914.1"/>
    </source>
</evidence>